<sequence>MLALVRANQAIYFWLQIENTHQYDIVTTVILRPLILGSWFMAWWEWYELHRPRWMPKMITILTLAYMVAQLLGLPWVSDSINDTLFHKIADYIRLLFVASMLFVISQGILNQKRKEWSVLVAIVLVSIGLFSQEIATLHIFPGIWFPYGVGVSSTQYAYAAFVLLMYIILIQRHRKALS</sequence>
<keyword evidence="1" id="KW-0472">Membrane</keyword>
<proteinExistence type="predicted"/>
<evidence type="ECO:0000313" key="2">
    <source>
        <dbReference type="EMBL" id="GAA4798684.1"/>
    </source>
</evidence>
<feature type="transmembrane region" description="Helical" evidence="1">
    <location>
        <begin position="25"/>
        <end position="46"/>
    </location>
</feature>
<gene>
    <name evidence="2" type="ORF">GCM10023231_29340</name>
</gene>
<feature type="transmembrane region" description="Helical" evidence="1">
    <location>
        <begin position="146"/>
        <end position="170"/>
    </location>
</feature>
<keyword evidence="3" id="KW-1185">Reference proteome</keyword>
<dbReference type="EMBL" id="BAABIQ010000039">
    <property type="protein sequence ID" value="GAA4798684.1"/>
    <property type="molecule type" value="Genomic_DNA"/>
</dbReference>
<dbReference type="Proteomes" id="UP001501411">
    <property type="component" value="Unassembled WGS sequence"/>
</dbReference>
<protein>
    <submittedName>
        <fullName evidence="2">Uncharacterized protein</fullName>
    </submittedName>
</protein>
<organism evidence="2 3">
    <name type="scientific">Olivibacter ginsenosidimutans</name>
    <dbReference type="NCBI Taxonomy" id="1176537"/>
    <lineage>
        <taxon>Bacteria</taxon>
        <taxon>Pseudomonadati</taxon>
        <taxon>Bacteroidota</taxon>
        <taxon>Sphingobacteriia</taxon>
        <taxon>Sphingobacteriales</taxon>
        <taxon>Sphingobacteriaceae</taxon>
        <taxon>Olivibacter</taxon>
    </lineage>
</organism>
<reference evidence="3" key="1">
    <citation type="journal article" date="2019" name="Int. J. Syst. Evol. Microbiol.">
        <title>The Global Catalogue of Microorganisms (GCM) 10K type strain sequencing project: providing services to taxonomists for standard genome sequencing and annotation.</title>
        <authorList>
            <consortium name="The Broad Institute Genomics Platform"/>
            <consortium name="The Broad Institute Genome Sequencing Center for Infectious Disease"/>
            <person name="Wu L."/>
            <person name="Ma J."/>
        </authorList>
    </citation>
    <scope>NUCLEOTIDE SEQUENCE [LARGE SCALE GENOMIC DNA]</scope>
    <source>
        <strain evidence="3">JCM 18200</strain>
    </source>
</reference>
<name>A0ABP9BTD6_9SPHI</name>
<feature type="transmembrane region" description="Helical" evidence="1">
    <location>
        <begin position="58"/>
        <end position="77"/>
    </location>
</feature>
<feature type="transmembrane region" description="Helical" evidence="1">
    <location>
        <begin position="117"/>
        <end position="140"/>
    </location>
</feature>
<evidence type="ECO:0000256" key="1">
    <source>
        <dbReference type="SAM" id="Phobius"/>
    </source>
</evidence>
<keyword evidence="1" id="KW-1133">Transmembrane helix</keyword>
<feature type="transmembrane region" description="Helical" evidence="1">
    <location>
        <begin position="89"/>
        <end position="110"/>
    </location>
</feature>
<keyword evidence="1" id="KW-0812">Transmembrane</keyword>
<accession>A0ABP9BTD6</accession>
<evidence type="ECO:0000313" key="3">
    <source>
        <dbReference type="Proteomes" id="UP001501411"/>
    </source>
</evidence>
<comment type="caution">
    <text evidence="2">The sequence shown here is derived from an EMBL/GenBank/DDBJ whole genome shotgun (WGS) entry which is preliminary data.</text>
</comment>